<feature type="transmembrane region" description="Helical" evidence="1">
    <location>
        <begin position="46"/>
        <end position="65"/>
    </location>
</feature>
<keyword evidence="1" id="KW-0472">Membrane</keyword>
<evidence type="ECO:0000313" key="2">
    <source>
        <dbReference type="EMBL" id="KKK74012.1"/>
    </source>
</evidence>
<evidence type="ECO:0000256" key="1">
    <source>
        <dbReference type="SAM" id="Phobius"/>
    </source>
</evidence>
<accession>A0A0F8XY38</accession>
<feature type="transmembrane region" description="Helical" evidence="1">
    <location>
        <begin position="20"/>
        <end position="40"/>
    </location>
</feature>
<name>A0A0F8XY38_9ZZZZ</name>
<proteinExistence type="predicted"/>
<dbReference type="EMBL" id="LAZR01056520">
    <property type="protein sequence ID" value="KKK74012.1"/>
    <property type="molecule type" value="Genomic_DNA"/>
</dbReference>
<gene>
    <name evidence="2" type="ORF">LCGC14_2888030</name>
</gene>
<keyword evidence="1" id="KW-1133">Transmembrane helix</keyword>
<dbReference type="AlphaFoldDB" id="A0A0F8XY38"/>
<protein>
    <submittedName>
        <fullName evidence="2">Uncharacterized protein</fullName>
    </submittedName>
</protein>
<organism evidence="2">
    <name type="scientific">marine sediment metagenome</name>
    <dbReference type="NCBI Taxonomy" id="412755"/>
    <lineage>
        <taxon>unclassified sequences</taxon>
        <taxon>metagenomes</taxon>
        <taxon>ecological metagenomes</taxon>
    </lineage>
</organism>
<comment type="caution">
    <text evidence="2">The sequence shown here is derived from an EMBL/GenBank/DDBJ whole genome shotgun (WGS) entry which is preliminary data.</text>
</comment>
<reference evidence="2" key="1">
    <citation type="journal article" date="2015" name="Nature">
        <title>Complex archaea that bridge the gap between prokaryotes and eukaryotes.</title>
        <authorList>
            <person name="Spang A."/>
            <person name="Saw J.H."/>
            <person name="Jorgensen S.L."/>
            <person name="Zaremba-Niedzwiedzka K."/>
            <person name="Martijn J."/>
            <person name="Lind A.E."/>
            <person name="van Eijk R."/>
            <person name="Schleper C."/>
            <person name="Guy L."/>
            <person name="Ettema T.J."/>
        </authorList>
    </citation>
    <scope>NUCLEOTIDE SEQUENCE</scope>
</reference>
<keyword evidence="1" id="KW-0812">Transmembrane</keyword>
<sequence length="144" mass="16580">MIEEEDDEDILKKGVTFKSVLKHLFSILLIVIGALFIYLGITPDDITNWMIGFVLICFGATLIQMQKPPPEPTRQTLTILTCKLCEITKVRNYEKGDYIFKRKDGCEKCDGFMEIQQIYSVKLKKPTEENKIPESKKESIDITK</sequence>